<keyword evidence="11" id="KW-1185">Reference proteome</keyword>
<dbReference type="Pfam" id="PF00528">
    <property type="entry name" value="BPD_transp_1"/>
    <property type="match status" value="1"/>
</dbReference>
<dbReference type="PANTHER" id="PTHR43848">
    <property type="entry name" value="PUTRESCINE TRANSPORT SYSTEM PERMEASE PROTEIN POTI"/>
    <property type="match status" value="1"/>
</dbReference>
<evidence type="ECO:0000256" key="6">
    <source>
        <dbReference type="ARBA" id="ARBA00022989"/>
    </source>
</evidence>
<sequence length="256" mass="28333">MKQSRIPLLTGLLVLVFFYLPIGMLIVQSFNAAKFGGQWNGFSFRWYEELWARTDIHQAAWNTLLIALLSTLLSVVLGALAAWCIHHFKTRTQRVHYGLIYAPLVVPDILMGLSLLFLFVNVGAQLSLTTIVLAHTTFCLSYVTLVMLGRLQDFDPAMIEAAQDLGAGWGTIIRRILLPLLGPGLAAGALLAFTLSIDDFVITFLVSGPGNTTLPVKIFSMMRRSSPQVINALSVIFMTVTFVIVLLSQRFTRSQT</sequence>
<dbReference type="PROSITE" id="PS50928">
    <property type="entry name" value="ABC_TM1"/>
    <property type="match status" value="1"/>
</dbReference>
<evidence type="ECO:0000256" key="4">
    <source>
        <dbReference type="ARBA" id="ARBA00022475"/>
    </source>
</evidence>
<feature type="transmembrane region" description="Helical" evidence="8">
    <location>
        <begin position="59"/>
        <end position="85"/>
    </location>
</feature>
<feature type="transmembrane region" description="Helical" evidence="8">
    <location>
        <begin position="176"/>
        <end position="197"/>
    </location>
</feature>
<feature type="transmembrane region" description="Helical" evidence="8">
    <location>
        <begin position="229"/>
        <end position="247"/>
    </location>
</feature>
<evidence type="ECO:0000256" key="8">
    <source>
        <dbReference type="RuleBase" id="RU363032"/>
    </source>
</evidence>
<evidence type="ECO:0000256" key="2">
    <source>
        <dbReference type="ARBA" id="ARBA00007069"/>
    </source>
</evidence>
<dbReference type="RefSeq" id="WP_221028976.1">
    <property type="nucleotide sequence ID" value="NZ_CP139781.1"/>
</dbReference>
<keyword evidence="4" id="KW-1003">Cell membrane</keyword>
<dbReference type="CDD" id="cd06261">
    <property type="entry name" value="TM_PBP2"/>
    <property type="match status" value="1"/>
</dbReference>
<evidence type="ECO:0000256" key="5">
    <source>
        <dbReference type="ARBA" id="ARBA00022692"/>
    </source>
</evidence>
<evidence type="ECO:0000313" key="11">
    <source>
        <dbReference type="Proteomes" id="UP000738431"/>
    </source>
</evidence>
<evidence type="ECO:0000256" key="1">
    <source>
        <dbReference type="ARBA" id="ARBA00004651"/>
    </source>
</evidence>
<dbReference type="SUPFAM" id="SSF161098">
    <property type="entry name" value="MetI-like"/>
    <property type="match status" value="1"/>
</dbReference>
<comment type="similarity">
    <text evidence="2">Belongs to the binding-protein-dependent transport system permease family. CysTW subfamily.</text>
</comment>
<keyword evidence="5 8" id="KW-0812">Transmembrane</keyword>
<protein>
    <submittedName>
        <fullName evidence="10">ABC transporter permease subunit</fullName>
    </submittedName>
</protein>
<evidence type="ECO:0000259" key="9">
    <source>
        <dbReference type="PROSITE" id="PS50928"/>
    </source>
</evidence>
<keyword evidence="6 8" id="KW-1133">Transmembrane helix</keyword>
<evidence type="ECO:0000256" key="3">
    <source>
        <dbReference type="ARBA" id="ARBA00022448"/>
    </source>
</evidence>
<feature type="transmembrane region" description="Helical" evidence="8">
    <location>
        <begin position="126"/>
        <end position="148"/>
    </location>
</feature>
<name>A0ABZ1C8G5_9BACT</name>
<accession>A0ABZ1C8G5</accession>
<reference evidence="10 11" key="1">
    <citation type="submission" date="2023-12" db="EMBL/GenBank/DDBJ databases">
        <title>Description of an unclassified Opitutus bacterium of Verrucomicrobiota.</title>
        <authorList>
            <person name="Zhang D.-F."/>
        </authorList>
    </citation>
    <scope>NUCLEOTIDE SEQUENCE [LARGE SCALE GENOMIC DNA]</scope>
    <source>
        <strain evidence="10 11">WL0086</strain>
    </source>
</reference>
<dbReference type="InterPro" id="IPR051789">
    <property type="entry name" value="Bact_Polyamine_Transport"/>
</dbReference>
<dbReference type="Gene3D" id="1.10.3720.10">
    <property type="entry name" value="MetI-like"/>
    <property type="match status" value="1"/>
</dbReference>
<feature type="transmembrane region" description="Helical" evidence="8">
    <location>
        <begin position="97"/>
        <end position="120"/>
    </location>
</feature>
<dbReference type="InterPro" id="IPR035906">
    <property type="entry name" value="MetI-like_sf"/>
</dbReference>
<dbReference type="InterPro" id="IPR000515">
    <property type="entry name" value="MetI-like"/>
</dbReference>
<dbReference type="EMBL" id="CP139781">
    <property type="protein sequence ID" value="WRQ87989.1"/>
    <property type="molecule type" value="Genomic_DNA"/>
</dbReference>
<keyword evidence="3 8" id="KW-0813">Transport</keyword>
<evidence type="ECO:0000313" key="10">
    <source>
        <dbReference type="EMBL" id="WRQ87989.1"/>
    </source>
</evidence>
<evidence type="ECO:0000256" key="7">
    <source>
        <dbReference type="ARBA" id="ARBA00023136"/>
    </source>
</evidence>
<feature type="domain" description="ABC transmembrane type-1" evidence="9">
    <location>
        <begin position="60"/>
        <end position="248"/>
    </location>
</feature>
<gene>
    <name evidence="10" type="ORF">K1X11_001120</name>
</gene>
<comment type="subcellular location">
    <subcellularLocation>
        <location evidence="1 8">Cell membrane</location>
        <topology evidence="1 8">Multi-pass membrane protein</topology>
    </subcellularLocation>
</comment>
<proteinExistence type="inferred from homology"/>
<dbReference type="Proteomes" id="UP000738431">
    <property type="component" value="Chromosome"/>
</dbReference>
<dbReference type="PANTHER" id="PTHR43848:SF2">
    <property type="entry name" value="PUTRESCINE TRANSPORT SYSTEM PERMEASE PROTEIN POTI"/>
    <property type="match status" value="1"/>
</dbReference>
<organism evidence="10 11">
    <name type="scientific">Actomonas aquatica</name>
    <dbReference type="NCBI Taxonomy" id="2866162"/>
    <lineage>
        <taxon>Bacteria</taxon>
        <taxon>Pseudomonadati</taxon>
        <taxon>Verrucomicrobiota</taxon>
        <taxon>Opitutia</taxon>
        <taxon>Opitutales</taxon>
        <taxon>Opitutaceae</taxon>
        <taxon>Actomonas</taxon>
    </lineage>
</organism>
<keyword evidence="7 8" id="KW-0472">Membrane</keyword>